<dbReference type="Pfam" id="PF00534">
    <property type="entry name" value="Glycos_transf_1"/>
    <property type="match status" value="1"/>
</dbReference>
<dbReference type="Proteomes" id="UP001238467">
    <property type="component" value="Unassembled WGS sequence"/>
</dbReference>
<evidence type="ECO:0000313" key="3">
    <source>
        <dbReference type="EMBL" id="MDQ0349996.1"/>
    </source>
</evidence>
<keyword evidence="4" id="KW-1185">Reference proteome</keyword>
<organism evidence="3 4">
    <name type="scientific">Ancylobacter vacuolatus</name>
    <dbReference type="NCBI Taxonomy" id="223389"/>
    <lineage>
        <taxon>Bacteria</taxon>
        <taxon>Pseudomonadati</taxon>
        <taxon>Pseudomonadota</taxon>
        <taxon>Alphaproteobacteria</taxon>
        <taxon>Hyphomicrobiales</taxon>
        <taxon>Xanthobacteraceae</taxon>
        <taxon>Ancylobacter</taxon>
    </lineage>
</organism>
<sequence>MDRRLDFCINGRFLAGPPAATYAVAEHLTRALALLTASSGDGEARRQIHVLAPRNARHAELGLPIELVGRRVGNVWEQMDLPRAAAGRILVNLASRSPFLLRQGLTMVHDAQVFTTPSSYSLAFRVTLKANIRLAGRRQLGLLTVSEFAKSELVGLRLAPAERVHVIPNGVDHVLRAPAQDDILPRLGLVKRGYALALANLMPHKNIPLLIRAFARPALAGMTLVLVGGAGREAFAAAGIIAGANVLFPGYVSDGEMRALQAHALAVCTPSLTEGFGMPPVEGLLLGTPAVIAPCGALPEVCGPGALQADPRDPAAWEAALLRLRDDKGLHDRLARDGQAFVARFTWQAAARRLLDVIDAVAPSGGKTGRRAP</sequence>
<keyword evidence="1" id="KW-0808">Transferase</keyword>
<dbReference type="SUPFAM" id="SSF53756">
    <property type="entry name" value="UDP-Glycosyltransferase/glycogen phosphorylase"/>
    <property type="match status" value="1"/>
</dbReference>
<accession>A0ABU0DNK1</accession>
<comment type="caution">
    <text evidence="3">The sequence shown here is derived from an EMBL/GenBank/DDBJ whole genome shotgun (WGS) entry which is preliminary data.</text>
</comment>
<proteinExistence type="predicted"/>
<feature type="domain" description="Glycosyl transferase family 1" evidence="2">
    <location>
        <begin position="191"/>
        <end position="339"/>
    </location>
</feature>
<dbReference type="RefSeq" id="WP_307064158.1">
    <property type="nucleotide sequence ID" value="NZ_JAUSUH010000014.1"/>
</dbReference>
<dbReference type="Gene3D" id="3.40.50.2000">
    <property type="entry name" value="Glycogen Phosphorylase B"/>
    <property type="match status" value="2"/>
</dbReference>
<dbReference type="CDD" id="cd03809">
    <property type="entry name" value="GT4_MtfB-like"/>
    <property type="match status" value="1"/>
</dbReference>
<dbReference type="InterPro" id="IPR001296">
    <property type="entry name" value="Glyco_trans_1"/>
</dbReference>
<evidence type="ECO:0000259" key="2">
    <source>
        <dbReference type="Pfam" id="PF00534"/>
    </source>
</evidence>
<dbReference type="PANTHER" id="PTHR46401:SF2">
    <property type="entry name" value="GLYCOSYLTRANSFERASE WBBK-RELATED"/>
    <property type="match status" value="1"/>
</dbReference>
<dbReference type="EMBL" id="JAUSUH010000014">
    <property type="protein sequence ID" value="MDQ0349996.1"/>
    <property type="molecule type" value="Genomic_DNA"/>
</dbReference>
<dbReference type="PANTHER" id="PTHR46401">
    <property type="entry name" value="GLYCOSYLTRANSFERASE WBBK-RELATED"/>
    <property type="match status" value="1"/>
</dbReference>
<reference evidence="3 4" key="1">
    <citation type="submission" date="2023-07" db="EMBL/GenBank/DDBJ databases">
        <title>Genomic Encyclopedia of Type Strains, Phase IV (KMG-IV): sequencing the most valuable type-strain genomes for metagenomic binning, comparative biology and taxonomic classification.</title>
        <authorList>
            <person name="Goeker M."/>
        </authorList>
    </citation>
    <scope>NUCLEOTIDE SEQUENCE [LARGE SCALE GENOMIC DNA]</scope>
    <source>
        <strain evidence="3 4">DSM 1277</strain>
    </source>
</reference>
<protein>
    <submittedName>
        <fullName evidence="3">Glycosyltransferase involved in cell wall biosynthesis</fullName>
    </submittedName>
</protein>
<name>A0ABU0DNK1_9HYPH</name>
<gene>
    <name evidence="3" type="ORF">J2S76_004452</name>
</gene>
<evidence type="ECO:0000313" key="4">
    <source>
        <dbReference type="Proteomes" id="UP001238467"/>
    </source>
</evidence>
<evidence type="ECO:0000256" key="1">
    <source>
        <dbReference type="ARBA" id="ARBA00022679"/>
    </source>
</evidence>